<comment type="caution">
    <text evidence="2">The sequence shown here is derived from an EMBL/GenBank/DDBJ whole genome shotgun (WGS) entry which is preliminary data.</text>
</comment>
<gene>
    <name evidence="2" type="ORF">PsYK624_054060</name>
</gene>
<evidence type="ECO:0000256" key="1">
    <source>
        <dbReference type="SAM" id="MobiDB-lite"/>
    </source>
</evidence>
<reference evidence="2 3" key="1">
    <citation type="submission" date="2021-08" db="EMBL/GenBank/DDBJ databases">
        <title>Draft Genome Sequence of Phanerochaete sordida strain YK-624.</title>
        <authorList>
            <person name="Mori T."/>
            <person name="Dohra H."/>
            <person name="Suzuki T."/>
            <person name="Kawagishi H."/>
            <person name="Hirai H."/>
        </authorList>
    </citation>
    <scope>NUCLEOTIDE SEQUENCE [LARGE SCALE GENOMIC DNA]</scope>
    <source>
        <strain evidence="2 3">YK-624</strain>
    </source>
</reference>
<name>A0A9P3G7L7_9APHY</name>
<feature type="region of interest" description="Disordered" evidence="1">
    <location>
        <begin position="153"/>
        <end position="204"/>
    </location>
</feature>
<proteinExistence type="predicted"/>
<dbReference type="Proteomes" id="UP000703269">
    <property type="component" value="Unassembled WGS sequence"/>
</dbReference>
<dbReference type="EMBL" id="BPQB01000012">
    <property type="protein sequence ID" value="GJE89309.1"/>
    <property type="molecule type" value="Genomic_DNA"/>
</dbReference>
<feature type="region of interest" description="Disordered" evidence="1">
    <location>
        <begin position="35"/>
        <end position="96"/>
    </location>
</feature>
<protein>
    <submittedName>
        <fullName evidence="2">Uncharacterized protein</fullName>
    </submittedName>
</protein>
<feature type="compositionally biased region" description="Basic and acidic residues" evidence="1">
    <location>
        <begin position="35"/>
        <end position="46"/>
    </location>
</feature>
<feature type="compositionally biased region" description="Basic residues" evidence="1">
    <location>
        <begin position="155"/>
        <end position="168"/>
    </location>
</feature>
<evidence type="ECO:0000313" key="2">
    <source>
        <dbReference type="EMBL" id="GJE89309.1"/>
    </source>
</evidence>
<organism evidence="2 3">
    <name type="scientific">Phanerochaete sordida</name>
    <dbReference type="NCBI Taxonomy" id="48140"/>
    <lineage>
        <taxon>Eukaryota</taxon>
        <taxon>Fungi</taxon>
        <taxon>Dikarya</taxon>
        <taxon>Basidiomycota</taxon>
        <taxon>Agaricomycotina</taxon>
        <taxon>Agaricomycetes</taxon>
        <taxon>Polyporales</taxon>
        <taxon>Phanerochaetaceae</taxon>
        <taxon>Phanerochaete</taxon>
    </lineage>
</organism>
<accession>A0A9P3G7L7</accession>
<keyword evidence="3" id="KW-1185">Reference proteome</keyword>
<sequence>MAEGRMDIHACRQGIAPELSIPDLLVHNKAKTDTTDATTRDIDHSKNSTSRSNAQCPRDPSNAQKPQIQRSKAVQHRDISPQQAVLNQDRNEKSWVRTRTHHVPEHFEATYRLSIPPPAQLLQVAIPKFANYDVSGPPAQFQIPVTQAAVGQQLVRRKPGPNRARPRRANNSTTKKSTPRSPDAPAPALPTATSSQKPSSRTFALSGGVSLNASAGPPVFSEVRGQDVEQLSGPGITGRKRLRPTYEEIYGAVSSKRMCRLDLDKRARW</sequence>
<evidence type="ECO:0000313" key="3">
    <source>
        <dbReference type="Proteomes" id="UP000703269"/>
    </source>
</evidence>
<dbReference type="AlphaFoldDB" id="A0A9P3G7L7"/>
<feature type="compositionally biased region" description="Polar residues" evidence="1">
    <location>
        <begin position="47"/>
        <end position="72"/>
    </location>
</feature>